<sequence length="488" mass="52728">MNKLTQKKTVLALLSALVFMQASAQAPGQSAPAGASTKGVELKGKVPVNPQTLRVQLPKPQEAVLKNGLRVSLLEDHKLPTFSMQVYFNGGGLADPADKRGVAMVTASLLREGTKKRSSREIAEQLATLGAGLSSSAGPASGESVVSVTGLSDNVEPTLAIAADVIRNPIFPAAELDKFRARFLAQLQIQRANPGFQAQEQFMRAIYGEHPGALVVPSEAVIKGLTSADLATFHAARYRPNNAFLIAHGDISLKDLVEKLERHFGDWSKADLSKVSLAQPKGPEKARVLLVDRPGSVQTSLWVGSIGIERNSDDYFAVLVMNHILGGGPASRLFMNLREDKGYTYGVYSSFTGTTFPGVVVATTDVRTEVTEGAMHELNLELQRIANEPVSEVELTNARRALIGRFALSLDSPASLMGNLATQKIYKLPADYWDTYPQRVAAITPADIQRVAKKYYDRDHLQIVAVGDAKQVNEVLKKYGTVEPATPM</sequence>
<comment type="caution">
    <text evidence="4">The sequence shown here is derived from an EMBL/GenBank/DDBJ whole genome shotgun (WGS) entry which is preliminary data.</text>
</comment>
<dbReference type="Pfam" id="PF05193">
    <property type="entry name" value="Peptidase_M16_C"/>
    <property type="match status" value="1"/>
</dbReference>
<evidence type="ECO:0000313" key="4">
    <source>
        <dbReference type="EMBL" id="MFC4310031.1"/>
    </source>
</evidence>
<dbReference type="Pfam" id="PF00675">
    <property type="entry name" value="Peptidase_M16"/>
    <property type="match status" value="1"/>
</dbReference>
<evidence type="ECO:0000256" key="1">
    <source>
        <dbReference type="SAM" id="SignalP"/>
    </source>
</evidence>
<protein>
    <submittedName>
        <fullName evidence="4">M16 family metallopeptidase</fullName>
    </submittedName>
</protein>
<dbReference type="SUPFAM" id="SSF63411">
    <property type="entry name" value="LuxS/MPP-like metallohydrolase"/>
    <property type="match status" value="2"/>
</dbReference>
<dbReference type="InterPro" id="IPR050361">
    <property type="entry name" value="MPP/UQCRC_Complex"/>
</dbReference>
<feature type="domain" description="Peptidase M16 N-terminal" evidence="2">
    <location>
        <begin position="71"/>
        <end position="209"/>
    </location>
</feature>
<organism evidence="4 5">
    <name type="scientific">Steroidobacter flavus</name>
    <dbReference type="NCBI Taxonomy" id="1842136"/>
    <lineage>
        <taxon>Bacteria</taxon>
        <taxon>Pseudomonadati</taxon>
        <taxon>Pseudomonadota</taxon>
        <taxon>Gammaproteobacteria</taxon>
        <taxon>Steroidobacterales</taxon>
        <taxon>Steroidobacteraceae</taxon>
        <taxon>Steroidobacter</taxon>
    </lineage>
</organism>
<name>A0ABV8SRD6_9GAMM</name>
<dbReference type="InterPro" id="IPR011765">
    <property type="entry name" value="Pept_M16_N"/>
</dbReference>
<dbReference type="PANTHER" id="PTHR11851">
    <property type="entry name" value="METALLOPROTEASE"/>
    <property type="match status" value="1"/>
</dbReference>
<proteinExistence type="predicted"/>
<evidence type="ECO:0000313" key="5">
    <source>
        <dbReference type="Proteomes" id="UP001595904"/>
    </source>
</evidence>
<accession>A0ABV8SRD6</accession>
<keyword evidence="1" id="KW-0732">Signal</keyword>
<dbReference type="InterPro" id="IPR011249">
    <property type="entry name" value="Metalloenz_LuxS/M16"/>
</dbReference>
<dbReference type="Gene3D" id="3.30.830.10">
    <property type="entry name" value="Metalloenzyme, LuxS/M16 peptidase-like"/>
    <property type="match status" value="2"/>
</dbReference>
<feature type="chain" id="PRO_5046713226" evidence="1">
    <location>
        <begin position="25"/>
        <end position="488"/>
    </location>
</feature>
<evidence type="ECO:0000259" key="3">
    <source>
        <dbReference type="Pfam" id="PF05193"/>
    </source>
</evidence>
<dbReference type="RefSeq" id="WP_380597189.1">
    <property type="nucleotide sequence ID" value="NZ_JBHSDU010000003.1"/>
</dbReference>
<dbReference type="Proteomes" id="UP001595904">
    <property type="component" value="Unassembled WGS sequence"/>
</dbReference>
<feature type="domain" description="Peptidase M16 C-terminal" evidence="3">
    <location>
        <begin position="225"/>
        <end position="402"/>
    </location>
</feature>
<dbReference type="InterPro" id="IPR007863">
    <property type="entry name" value="Peptidase_M16_C"/>
</dbReference>
<gene>
    <name evidence="4" type="ORF">ACFPN2_13150</name>
</gene>
<dbReference type="PANTHER" id="PTHR11851:SF224">
    <property type="entry name" value="PROCESSING PROTEASE"/>
    <property type="match status" value="1"/>
</dbReference>
<reference evidence="5" key="1">
    <citation type="journal article" date="2019" name="Int. J. Syst. Evol. Microbiol.">
        <title>The Global Catalogue of Microorganisms (GCM) 10K type strain sequencing project: providing services to taxonomists for standard genome sequencing and annotation.</title>
        <authorList>
            <consortium name="The Broad Institute Genomics Platform"/>
            <consortium name="The Broad Institute Genome Sequencing Center for Infectious Disease"/>
            <person name="Wu L."/>
            <person name="Ma J."/>
        </authorList>
    </citation>
    <scope>NUCLEOTIDE SEQUENCE [LARGE SCALE GENOMIC DNA]</scope>
    <source>
        <strain evidence="5">CGMCC 1.10759</strain>
    </source>
</reference>
<feature type="signal peptide" evidence="1">
    <location>
        <begin position="1"/>
        <end position="24"/>
    </location>
</feature>
<keyword evidence="5" id="KW-1185">Reference proteome</keyword>
<evidence type="ECO:0000259" key="2">
    <source>
        <dbReference type="Pfam" id="PF00675"/>
    </source>
</evidence>
<dbReference type="EMBL" id="JBHSDU010000003">
    <property type="protein sequence ID" value="MFC4310031.1"/>
    <property type="molecule type" value="Genomic_DNA"/>
</dbReference>